<dbReference type="InParanoid" id="A0A1Y2GFP5"/>
<organism evidence="7 8">
    <name type="scientific">Lobosporangium transversale</name>
    <dbReference type="NCBI Taxonomy" id="64571"/>
    <lineage>
        <taxon>Eukaryota</taxon>
        <taxon>Fungi</taxon>
        <taxon>Fungi incertae sedis</taxon>
        <taxon>Mucoromycota</taxon>
        <taxon>Mortierellomycotina</taxon>
        <taxon>Mortierellomycetes</taxon>
        <taxon>Mortierellales</taxon>
        <taxon>Mortierellaceae</taxon>
        <taxon>Lobosporangium</taxon>
    </lineage>
</organism>
<evidence type="ECO:0000256" key="6">
    <source>
        <dbReference type="ARBA" id="ARBA00023160"/>
    </source>
</evidence>
<dbReference type="EMBL" id="MCFF01000033">
    <property type="protein sequence ID" value="ORZ09651.1"/>
    <property type="molecule type" value="Genomic_DNA"/>
</dbReference>
<dbReference type="Proteomes" id="UP000193648">
    <property type="component" value="Unassembled WGS sequence"/>
</dbReference>
<evidence type="ECO:0000256" key="3">
    <source>
        <dbReference type="ARBA" id="ARBA00022553"/>
    </source>
</evidence>
<dbReference type="GO" id="GO:0000035">
    <property type="term" value="F:acyl binding"/>
    <property type="evidence" value="ECO:0007669"/>
    <property type="project" value="TreeGrafter"/>
</dbReference>
<dbReference type="GeneID" id="33562791"/>
<dbReference type="OrthoDB" id="448946at2759"/>
<dbReference type="RefSeq" id="XP_021878921.1">
    <property type="nucleotide sequence ID" value="XM_022020947.1"/>
</dbReference>
<dbReference type="InterPro" id="IPR003231">
    <property type="entry name" value="ACP"/>
</dbReference>
<sequence length="64" mass="6874">ILGVFNKIDPSKISPQANFNSALKLDSLGNVEVVMAIEVPDKDADEIKSAAQAVDYISKCEDAH</sequence>
<keyword evidence="8" id="KW-1185">Reference proteome</keyword>
<dbReference type="Gene3D" id="1.10.1200.10">
    <property type="entry name" value="ACP-like"/>
    <property type="match status" value="1"/>
</dbReference>
<evidence type="ECO:0000256" key="4">
    <source>
        <dbReference type="ARBA" id="ARBA00022832"/>
    </source>
</evidence>
<dbReference type="SUPFAM" id="SSF47336">
    <property type="entry name" value="ACP-like"/>
    <property type="match status" value="1"/>
</dbReference>
<dbReference type="PANTHER" id="PTHR20863:SF28">
    <property type="entry name" value="ACYL CARRIER PROTEIN, MITOCHONDRIAL"/>
    <property type="match status" value="1"/>
</dbReference>
<dbReference type="STRING" id="64571.A0A1Y2GFP5"/>
<evidence type="ECO:0000313" key="8">
    <source>
        <dbReference type="Proteomes" id="UP000193648"/>
    </source>
</evidence>
<proteinExistence type="predicted"/>
<dbReference type="AlphaFoldDB" id="A0A1Y2GFP5"/>
<keyword evidence="1" id="KW-0596">Phosphopantetheine</keyword>
<dbReference type="PANTHER" id="PTHR20863">
    <property type="entry name" value="ACYL CARRIER PROTEIN"/>
    <property type="match status" value="1"/>
</dbReference>
<evidence type="ECO:0000256" key="1">
    <source>
        <dbReference type="ARBA" id="ARBA00022450"/>
    </source>
</evidence>
<comment type="caution">
    <text evidence="7">The sequence shown here is derived from an EMBL/GenBank/DDBJ whole genome shotgun (WGS) entry which is preliminary data.</text>
</comment>
<protein>
    <submittedName>
        <fullName evidence="7">Uncharacterized protein</fullName>
    </submittedName>
</protein>
<keyword evidence="5" id="KW-0443">Lipid metabolism</keyword>
<evidence type="ECO:0000256" key="5">
    <source>
        <dbReference type="ARBA" id="ARBA00023098"/>
    </source>
</evidence>
<evidence type="ECO:0000256" key="2">
    <source>
        <dbReference type="ARBA" id="ARBA00022516"/>
    </source>
</evidence>
<dbReference type="GO" id="GO:0005739">
    <property type="term" value="C:mitochondrion"/>
    <property type="evidence" value="ECO:0007669"/>
    <property type="project" value="TreeGrafter"/>
</dbReference>
<dbReference type="GO" id="GO:0000036">
    <property type="term" value="F:acyl carrier activity"/>
    <property type="evidence" value="ECO:0007669"/>
    <property type="project" value="TreeGrafter"/>
</dbReference>
<reference evidence="7 8" key="1">
    <citation type="submission" date="2016-07" db="EMBL/GenBank/DDBJ databases">
        <title>Pervasive Adenine N6-methylation of Active Genes in Fungi.</title>
        <authorList>
            <consortium name="DOE Joint Genome Institute"/>
            <person name="Mondo S.J."/>
            <person name="Dannebaum R.O."/>
            <person name="Kuo R.C."/>
            <person name="Labutti K."/>
            <person name="Haridas S."/>
            <person name="Kuo A."/>
            <person name="Salamov A."/>
            <person name="Ahrendt S.R."/>
            <person name="Lipzen A."/>
            <person name="Sullivan W."/>
            <person name="Andreopoulos W.B."/>
            <person name="Clum A."/>
            <person name="Lindquist E."/>
            <person name="Daum C."/>
            <person name="Ramamoorthy G.K."/>
            <person name="Gryganskyi A."/>
            <person name="Culley D."/>
            <person name="Magnuson J.K."/>
            <person name="James T.Y."/>
            <person name="O'Malley M.A."/>
            <person name="Stajich J.E."/>
            <person name="Spatafora J.W."/>
            <person name="Visel A."/>
            <person name="Grigoriev I.V."/>
        </authorList>
    </citation>
    <scope>NUCLEOTIDE SEQUENCE [LARGE SCALE GENOMIC DNA]</scope>
    <source>
        <strain evidence="7 8">NRRL 3116</strain>
    </source>
</reference>
<gene>
    <name evidence="7" type="ORF">BCR41DRAFT_309277</name>
</gene>
<keyword evidence="2" id="KW-0444">Lipid biosynthesis</keyword>
<keyword evidence="6" id="KW-0275">Fatty acid biosynthesis</keyword>
<keyword evidence="4" id="KW-0276">Fatty acid metabolism</keyword>
<evidence type="ECO:0000313" key="7">
    <source>
        <dbReference type="EMBL" id="ORZ09651.1"/>
    </source>
</evidence>
<name>A0A1Y2GFP5_9FUNG</name>
<dbReference type="InterPro" id="IPR036736">
    <property type="entry name" value="ACP-like_sf"/>
</dbReference>
<feature type="non-terminal residue" evidence="7">
    <location>
        <position position="1"/>
    </location>
</feature>
<accession>A0A1Y2GFP5</accession>
<keyword evidence="3" id="KW-0597">Phosphoprotein</keyword>